<dbReference type="RefSeq" id="XP_008781825.1">
    <property type="nucleotide sequence ID" value="XM_008783603.4"/>
</dbReference>
<name>A0A8B7BN00_PHODC</name>
<organism evidence="12">
    <name type="scientific">Phoenix dactylifera</name>
    <name type="common">Date palm</name>
    <dbReference type="NCBI Taxonomy" id="42345"/>
    <lineage>
        <taxon>Eukaryota</taxon>
        <taxon>Viridiplantae</taxon>
        <taxon>Streptophyta</taxon>
        <taxon>Embryophyta</taxon>
        <taxon>Tracheophyta</taxon>
        <taxon>Spermatophyta</taxon>
        <taxon>Magnoliopsida</taxon>
        <taxon>Liliopsida</taxon>
        <taxon>Arecaceae</taxon>
        <taxon>Coryphoideae</taxon>
        <taxon>Phoeniceae</taxon>
        <taxon>Phoenix</taxon>
    </lineage>
</organism>
<dbReference type="RefSeq" id="XP_008781823.1">
    <property type="nucleotide sequence ID" value="XM_008783601.4"/>
</dbReference>
<dbReference type="RefSeq" id="XP_008781824.1">
    <property type="nucleotide sequence ID" value="XM_008783602.4"/>
</dbReference>
<dbReference type="KEGG" id="pda:103701523"/>
<dbReference type="Gene3D" id="3.30.40.10">
    <property type="entry name" value="Zinc/RING finger domain, C3HC4 (zinc finger)"/>
    <property type="match status" value="1"/>
</dbReference>
<feature type="compositionally biased region" description="Basic and acidic residues" evidence="9">
    <location>
        <begin position="109"/>
        <end position="121"/>
    </location>
</feature>
<evidence type="ECO:0000256" key="5">
    <source>
        <dbReference type="ARBA" id="ARBA00022771"/>
    </source>
</evidence>
<feature type="region of interest" description="Disordered" evidence="9">
    <location>
        <begin position="185"/>
        <end position="306"/>
    </location>
</feature>
<reference evidence="11" key="1">
    <citation type="journal article" date="2019" name="Nat. Commun.">
        <title>Genome-wide association mapping of date palm fruit traits.</title>
        <authorList>
            <person name="Hazzouri K.M."/>
            <person name="Gros-Balthazard M."/>
            <person name="Flowers J.M."/>
            <person name="Copetti D."/>
            <person name="Lemansour A."/>
            <person name="Lebrun M."/>
            <person name="Masmoudi K."/>
            <person name="Ferrand S."/>
            <person name="Dhar M.I."/>
            <person name="Fresquez Z.A."/>
            <person name="Rosas U."/>
            <person name="Zhang J."/>
            <person name="Talag J."/>
            <person name="Lee S."/>
            <person name="Kudrna D."/>
            <person name="Powell R.F."/>
            <person name="Leitch I.J."/>
            <person name="Krueger R.R."/>
            <person name="Wing R.A."/>
            <person name="Amiri K.M.A."/>
            <person name="Purugganan M.D."/>
        </authorList>
    </citation>
    <scope>NUCLEOTIDE SEQUENCE [LARGE SCALE GENOMIC DNA]</scope>
    <source>
        <strain evidence="11">cv. Khalas</strain>
    </source>
</reference>
<evidence type="ECO:0000256" key="6">
    <source>
        <dbReference type="ARBA" id="ARBA00022786"/>
    </source>
</evidence>
<dbReference type="PANTHER" id="PTHR22937">
    <property type="entry name" value="E3 UBIQUITIN-PROTEIN LIGASE RNF165"/>
    <property type="match status" value="1"/>
</dbReference>
<feature type="compositionally biased region" description="Low complexity" evidence="9">
    <location>
        <begin position="290"/>
        <end position="306"/>
    </location>
</feature>
<evidence type="ECO:0000313" key="14">
    <source>
        <dbReference type="RefSeq" id="XP_008781825.1"/>
    </source>
</evidence>
<dbReference type="EC" id="2.3.2.27" evidence="2"/>
<keyword evidence="5 8" id="KW-0863">Zinc-finger</keyword>
<feature type="compositionally biased region" description="Polar residues" evidence="9">
    <location>
        <begin position="66"/>
        <end position="82"/>
    </location>
</feature>
<dbReference type="OrthoDB" id="8062037at2759"/>
<feature type="region of interest" description="Disordered" evidence="9">
    <location>
        <begin position="60"/>
        <end position="121"/>
    </location>
</feature>
<reference evidence="12" key="2">
    <citation type="submission" date="2023-09" db="UniProtKB">
        <authorList>
            <consortium name="RefSeq"/>
        </authorList>
    </citation>
    <scope>IDENTIFICATION</scope>
    <source>
        <tissue evidence="12 13">Young leaves</tissue>
    </source>
</reference>
<evidence type="ECO:0000256" key="3">
    <source>
        <dbReference type="ARBA" id="ARBA00022679"/>
    </source>
</evidence>
<dbReference type="GO" id="GO:0008270">
    <property type="term" value="F:zinc ion binding"/>
    <property type="evidence" value="ECO:0007669"/>
    <property type="project" value="UniProtKB-KW"/>
</dbReference>
<evidence type="ECO:0000313" key="12">
    <source>
        <dbReference type="RefSeq" id="XP_008781823.1"/>
    </source>
</evidence>
<dbReference type="InterPro" id="IPR045191">
    <property type="entry name" value="MBR1/2-like"/>
</dbReference>
<dbReference type="GeneID" id="103701523"/>
<gene>
    <name evidence="12 13 14" type="primary">LOC103701523</name>
</gene>
<dbReference type="GO" id="GO:0061630">
    <property type="term" value="F:ubiquitin protein ligase activity"/>
    <property type="evidence" value="ECO:0007669"/>
    <property type="project" value="UniProtKB-EC"/>
</dbReference>
<dbReference type="InterPro" id="IPR001841">
    <property type="entry name" value="Znf_RING"/>
</dbReference>
<dbReference type="Pfam" id="PF13639">
    <property type="entry name" value="zf-RING_2"/>
    <property type="match status" value="1"/>
</dbReference>
<dbReference type="InterPro" id="IPR013083">
    <property type="entry name" value="Znf_RING/FYVE/PHD"/>
</dbReference>
<comment type="catalytic activity">
    <reaction evidence="1">
        <text>S-ubiquitinyl-[E2 ubiquitin-conjugating enzyme]-L-cysteine + [acceptor protein]-L-lysine = [E2 ubiquitin-conjugating enzyme]-L-cysteine + N(6)-ubiquitinyl-[acceptor protein]-L-lysine.</text>
        <dbReference type="EC" id="2.3.2.27"/>
    </reaction>
</comment>
<accession>A0A8B7BN00</accession>
<dbReference type="AlphaFoldDB" id="A0A8B7BN00"/>
<feature type="domain" description="RING-type" evidence="10">
    <location>
        <begin position="501"/>
        <end position="542"/>
    </location>
</feature>
<evidence type="ECO:0000259" key="10">
    <source>
        <dbReference type="PROSITE" id="PS50089"/>
    </source>
</evidence>
<evidence type="ECO:0000256" key="2">
    <source>
        <dbReference type="ARBA" id="ARBA00012483"/>
    </source>
</evidence>
<dbReference type="PROSITE" id="PS50089">
    <property type="entry name" value="ZF_RING_2"/>
    <property type="match status" value="1"/>
</dbReference>
<dbReference type="SMART" id="SM00184">
    <property type="entry name" value="RING"/>
    <property type="match status" value="1"/>
</dbReference>
<evidence type="ECO:0000313" key="13">
    <source>
        <dbReference type="RefSeq" id="XP_008781824.1"/>
    </source>
</evidence>
<dbReference type="PANTHER" id="PTHR22937:SF136">
    <property type="entry name" value="RING-TYPE E3 UBIQUITIN TRANSFERASE"/>
    <property type="match status" value="1"/>
</dbReference>
<keyword evidence="6" id="KW-0833">Ubl conjugation pathway</keyword>
<dbReference type="Proteomes" id="UP000228380">
    <property type="component" value="Chromosome 1"/>
</dbReference>
<feature type="compositionally biased region" description="Polar residues" evidence="9">
    <location>
        <begin position="244"/>
        <end position="260"/>
    </location>
</feature>
<evidence type="ECO:0000256" key="7">
    <source>
        <dbReference type="ARBA" id="ARBA00022833"/>
    </source>
</evidence>
<evidence type="ECO:0000256" key="1">
    <source>
        <dbReference type="ARBA" id="ARBA00000900"/>
    </source>
</evidence>
<feature type="compositionally biased region" description="Low complexity" evidence="9">
    <location>
        <begin position="204"/>
        <end position="220"/>
    </location>
</feature>
<dbReference type="SUPFAM" id="SSF57850">
    <property type="entry name" value="RING/U-box"/>
    <property type="match status" value="1"/>
</dbReference>
<proteinExistence type="predicted"/>
<evidence type="ECO:0000256" key="9">
    <source>
        <dbReference type="SAM" id="MobiDB-lite"/>
    </source>
</evidence>
<evidence type="ECO:0000256" key="8">
    <source>
        <dbReference type="PROSITE-ProRule" id="PRU00175"/>
    </source>
</evidence>
<keyword evidence="11" id="KW-1185">Reference proteome</keyword>
<sequence length="549" mass="61004">MDGYMGRKTAIGLVLSRGGLSLTFREQNFEDRSIKYCNRLGCSTRIYSMNDIQTGNQEKVKYSRGSVHSTNRKMTNGSSYESFHSCDFRKTRQERRRQTSLQGRATAESSDRQSKIEDLDRENKRWEINNLEYDGRQGEPEDSESIPITRGNHIVFSGPDEFEPVNLQAFSESATEALGSCSTRLSSRACKQVSRRHRYGDQGTSSSSSTRHSSTSRNTSQAAKRATKGGGAESKKSGLKHLSHTSVSDVLPSGCSSNSGLDRRVNTLRKGSSKGGTLSARGKSMSASLSGANSGSPRRGSSGLGFSLREHLTPQRALRRTGAVSVRTCLAPSGVTRTRLSEQRDYSLSTPEPVTIAQMPQTDFSVPEVVPRCLSRSSRPEDSSTQMFNVSMGDRNGYQHFNIEGIAEVLLALERIEHDEELTFEQLLALGTDLFLDGLNFHDQHRGMRMDIDNMSYEELLALEEKMGTVSTALTEEALSKCLKRSIYMPASTGCEEDIKCSICQEEYLVRDEVGKLTCEHRFHVTCIHQWLRQKNWCPICKASACPVS</sequence>
<keyword evidence="7" id="KW-0862">Zinc</keyword>
<protein>
    <recommendedName>
        <fullName evidence="2">RING-type E3 ubiquitin transferase</fullName>
        <ecNumber evidence="2">2.3.2.27</ecNumber>
    </recommendedName>
</protein>
<evidence type="ECO:0000313" key="11">
    <source>
        <dbReference type="Proteomes" id="UP000228380"/>
    </source>
</evidence>
<keyword evidence="3" id="KW-0808">Transferase</keyword>
<keyword evidence="4" id="KW-0479">Metal-binding</keyword>
<evidence type="ECO:0000256" key="4">
    <source>
        <dbReference type="ARBA" id="ARBA00022723"/>
    </source>
</evidence>